<feature type="compositionally biased region" description="Polar residues" evidence="1">
    <location>
        <begin position="26"/>
        <end position="38"/>
    </location>
</feature>
<sequence>VGAALNPGACIRPTLSTSSCVRTVHPSQYNHAPDSQLQGGFIPHSPQDVRPPVNAEGT</sequence>
<proteinExistence type="predicted"/>
<protein>
    <submittedName>
        <fullName evidence="2">Uncharacterized protein</fullName>
    </submittedName>
</protein>
<reference evidence="2" key="1">
    <citation type="submission" date="2014-05" db="EMBL/GenBank/DDBJ databases">
        <title>The transcriptome of the halophilic microalga Tetraselmis sp. GSL018 isolated from the Great Salt Lake, Utah.</title>
        <authorList>
            <person name="Jinkerson R.E."/>
            <person name="D'Adamo S."/>
            <person name="Posewitz M.C."/>
        </authorList>
    </citation>
    <scope>NUCLEOTIDE SEQUENCE</scope>
    <source>
        <strain evidence="2">GSL018</strain>
    </source>
</reference>
<evidence type="ECO:0000256" key="1">
    <source>
        <dbReference type="SAM" id="MobiDB-lite"/>
    </source>
</evidence>
<dbReference type="EMBL" id="GBEZ01019720">
    <property type="protein sequence ID" value="JAC66873.1"/>
    <property type="molecule type" value="Transcribed_RNA"/>
</dbReference>
<organism evidence="2">
    <name type="scientific">Tetraselmis sp. GSL018</name>
    <dbReference type="NCBI Taxonomy" id="582737"/>
    <lineage>
        <taxon>Eukaryota</taxon>
        <taxon>Viridiplantae</taxon>
        <taxon>Chlorophyta</taxon>
        <taxon>core chlorophytes</taxon>
        <taxon>Chlorodendrophyceae</taxon>
        <taxon>Chlorodendrales</taxon>
        <taxon>Chlorodendraceae</taxon>
        <taxon>Tetraselmis</taxon>
    </lineage>
</organism>
<name>A0A061R4F6_9CHLO</name>
<evidence type="ECO:0000313" key="2">
    <source>
        <dbReference type="EMBL" id="JAC66873.1"/>
    </source>
</evidence>
<feature type="region of interest" description="Disordered" evidence="1">
    <location>
        <begin position="26"/>
        <end position="58"/>
    </location>
</feature>
<gene>
    <name evidence="2" type="ORF">TSPGSL018_12588</name>
</gene>
<feature type="non-terminal residue" evidence="2">
    <location>
        <position position="1"/>
    </location>
</feature>
<accession>A0A061R4F6</accession>
<dbReference type="AlphaFoldDB" id="A0A061R4F6"/>